<dbReference type="InterPro" id="IPR023696">
    <property type="entry name" value="Ureohydrolase_dom_sf"/>
</dbReference>
<dbReference type="Proteomes" id="UP000703269">
    <property type="component" value="Unassembled WGS sequence"/>
</dbReference>
<keyword evidence="4" id="KW-1185">Reference proteome</keyword>
<evidence type="ECO:0000313" key="4">
    <source>
        <dbReference type="Proteomes" id="UP000703269"/>
    </source>
</evidence>
<accession>A0A9P3G0G6</accession>
<comment type="caution">
    <text evidence="3">The sequence shown here is derived from an EMBL/GenBank/DDBJ whole genome shotgun (WGS) entry which is preliminary data.</text>
</comment>
<dbReference type="InterPro" id="IPR037138">
    <property type="entry name" value="His_deacetylse_dom_sf"/>
</dbReference>
<dbReference type="AlphaFoldDB" id="A0A9P3G0G6"/>
<dbReference type="OrthoDB" id="5232919at2759"/>
<dbReference type="GO" id="GO:0004407">
    <property type="term" value="F:histone deacetylase activity"/>
    <property type="evidence" value="ECO:0007669"/>
    <property type="project" value="TreeGrafter"/>
</dbReference>
<organism evidence="3 4">
    <name type="scientific">Phanerochaete sordida</name>
    <dbReference type="NCBI Taxonomy" id="48140"/>
    <lineage>
        <taxon>Eukaryota</taxon>
        <taxon>Fungi</taxon>
        <taxon>Dikarya</taxon>
        <taxon>Basidiomycota</taxon>
        <taxon>Agaricomycotina</taxon>
        <taxon>Agaricomycetes</taxon>
        <taxon>Polyporales</taxon>
        <taxon>Phanerochaetaceae</taxon>
        <taxon>Phanerochaete</taxon>
    </lineage>
</organism>
<dbReference type="PANTHER" id="PTHR47558">
    <property type="entry name" value="HISTONE DEACETYLASE HOS3"/>
    <property type="match status" value="1"/>
</dbReference>
<dbReference type="SUPFAM" id="SSF52768">
    <property type="entry name" value="Arginase/deacetylase"/>
    <property type="match status" value="1"/>
</dbReference>
<feature type="compositionally biased region" description="Basic and acidic residues" evidence="1">
    <location>
        <begin position="470"/>
        <end position="499"/>
    </location>
</feature>
<dbReference type="InterPro" id="IPR000286">
    <property type="entry name" value="HDACs"/>
</dbReference>
<dbReference type="InterPro" id="IPR053244">
    <property type="entry name" value="HDAC_HD_type_1"/>
</dbReference>
<dbReference type="PRINTS" id="PR01270">
    <property type="entry name" value="HDASUPER"/>
</dbReference>
<proteinExistence type="predicted"/>
<feature type="region of interest" description="Disordered" evidence="1">
    <location>
        <begin position="432"/>
        <end position="532"/>
    </location>
</feature>
<evidence type="ECO:0000313" key="3">
    <source>
        <dbReference type="EMBL" id="GJE85951.1"/>
    </source>
</evidence>
<gene>
    <name evidence="3" type="ORF">PsYK624_020310</name>
</gene>
<reference evidence="3 4" key="1">
    <citation type="submission" date="2021-08" db="EMBL/GenBank/DDBJ databases">
        <title>Draft Genome Sequence of Phanerochaete sordida strain YK-624.</title>
        <authorList>
            <person name="Mori T."/>
            <person name="Dohra H."/>
            <person name="Suzuki T."/>
            <person name="Kawagishi H."/>
            <person name="Hirai H."/>
        </authorList>
    </citation>
    <scope>NUCLEOTIDE SEQUENCE [LARGE SCALE GENOMIC DNA]</scope>
    <source>
        <strain evidence="3 4">YK-624</strain>
    </source>
</reference>
<name>A0A9P3G0G6_9APHY</name>
<dbReference type="Pfam" id="PF00850">
    <property type="entry name" value="Hist_deacetyl"/>
    <property type="match status" value="1"/>
</dbReference>
<protein>
    <submittedName>
        <fullName evidence="3">Histone deacetylase HOS3</fullName>
    </submittedName>
</protein>
<evidence type="ECO:0000259" key="2">
    <source>
        <dbReference type="Pfam" id="PF00850"/>
    </source>
</evidence>
<sequence>MARTVEANGHHAQSTKQPAEDGSEDDLTLAIARLNISQPGAPLAAGAIEVVKSSAKVTLLDNPAVKFIHGDIEGDVYLEKIIKLSKESREKIASGESEIPEGLSQGDLYLCPESVDAIQGALGTVCEAVDDIMDQSSSTSRAFVAVRPPGHHCGEDTPCGFCFVNNVAVAAAHAHLKHDVTRVLIFDIDLHHGNGTQSIIWQINEETYRVKLEESYGKPPGKPGLQVFYGSLHDILSFPCEDGKSELVQAASVSIHGPHGQFIENIHLEPYTTEKEFFENVYEKKYSRLLEKARNFIDATGGVKDDTLVFISCGFDACEHEHESMSRHQRKVPVSFYHRFARDAQSFAEVVAKGKLISVLEGGYSDRALTSGAIAHISGLSETESVKADPSWWALENLVALEKATAKRRGGRQSLTRTEPWLERTLEFFAQINTDPPPAVPPTAMALRDRSTKNKTSASTAAPRKVVKKRPQDKATIKQELTEPETAHVPRSDTERSADESSTDVAKKPRRVILKLGPNPVGAKADPDVREA</sequence>
<dbReference type="GO" id="GO:0005634">
    <property type="term" value="C:nucleus"/>
    <property type="evidence" value="ECO:0007669"/>
    <property type="project" value="TreeGrafter"/>
</dbReference>
<evidence type="ECO:0000256" key="1">
    <source>
        <dbReference type="SAM" id="MobiDB-lite"/>
    </source>
</evidence>
<dbReference type="Gene3D" id="3.40.800.20">
    <property type="entry name" value="Histone deacetylase domain"/>
    <property type="match status" value="1"/>
</dbReference>
<feature type="domain" description="Histone deacetylase" evidence="2">
    <location>
        <begin position="77"/>
        <end position="379"/>
    </location>
</feature>
<dbReference type="PANTHER" id="PTHR47558:SF1">
    <property type="entry name" value="HISTONE DEACETYLASE HOS3"/>
    <property type="match status" value="1"/>
</dbReference>
<feature type="region of interest" description="Disordered" evidence="1">
    <location>
        <begin position="1"/>
        <end position="24"/>
    </location>
</feature>
<dbReference type="EMBL" id="BPQB01000003">
    <property type="protein sequence ID" value="GJE85951.1"/>
    <property type="molecule type" value="Genomic_DNA"/>
</dbReference>
<dbReference type="GO" id="GO:0010468">
    <property type="term" value="P:regulation of gene expression"/>
    <property type="evidence" value="ECO:0007669"/>
    <property type="project" value="UniProtKB-ARBA"/>
</dbReference>
<dbReference type="InterPro" id="IPR023801">
    <property type="entry name" value="His_deacetylse_dom"/>
</dbReference>